<sequence>MAKAVQRFGMKRALVVHSEGLDETSPLGRGLVLDVTPDNIEKFFFDSLNFGIPRCTLESLRGESLEYNAEMLRHMLSGEKGLIVDAFLTGIDTVRLIGVIVKAASTAQMHKTNCRQFAQHLKLIGNLLEQLKITELKRPPKIRRKEVGETKNSGKLPRTGLEMTCSVCHVRGHNKRGCPRRAPSAEPTTPSVTIATDSGRGRGRPKKTLTKATNAAPQGNKDGSGKERGRPKKNPPEAPNVAPQGKSNGSGRERGRPKKPLLNLHKKKKRGRPKKTNSIGATAINSVGATTTPLRTALAVPTIFSAFSSAPPDFCASPSIAETTKRGMGSSRGNTPPFKREKVVGMGVFQAENGFKVLNPGMPSSKLYSTS</sequence>
<dbReference type="Gene3D" id="3.40.1030.10">
    <property type="entry name" value="Nucleoside phosphorylase/phosphoribosyltransferase catalytic domain"/>
    <property type="match status" value="1"/>
</dbReference>
<evidence type="ECO:0000256" key="2">
    <source>
        <dbReference type="ARBA" id="ARBA00022679"/>
    </source>
</evidence>
<dbReference type="InterPro" id="IPR045766">
    <property type="entry name" value="MCAfunc"/>
</dbReference>
<feature type="compositionally biased region" description="Polar residues" evidence="3">
    <location>
        <begin position="186"/>
        <end position="196"/>
    </location>
</feature>
<dbReference type="PANTHER" id="PTHR43285:SF2">
    <property type="entry name" value="ANTHRANILATE PHOSPHORIBOSYLTRANSFERASE"/>
    <property type="match status" value="1"/>
</dbReference>
<evidence type="ECO:0000259" key="4">
    <source>
        <dbReference type="Pfam" id="PF00591"/>
    </source>
</evidence>
<dbReference type="EMBL" id="AYRZ02000001">
    <property type="protein sequence ID" value="PHT94170.1"/>
    <property type="molecule type" value="Genomic_DNA"/>
</dbReference>
<keyword evidence="2" id="KW-0808">Transferase</keyword>
<organism evidence="6 7">
    <name type="scientific">Capsicum annuum</name>
    <name type="common">Capsicum pepper</name>
    <dbReference type="NCBI Taxonomy" id="4072"/>
    <lineage>
        <taxon>Eukaryota</taxon>
        <taxon>Viridiplantae</taxon>
        <taxon>Streptophyta</taxon>
        <taxon>Embryophyta</taxon>
        <taxon>Tracheophyta</taxon>
        <taxon>Spermatophyta</taxon>
        <taxon>Magnoliopsida</taxon>
        <taxon>eudicotyledons</taxon>
        <taxon>Gunneridae</taxon>
        <taxon>Pentapetalae</taxon>
        <taxon>asterids</taxon>
        <taxon>lamiids</taxon>
        <taxon>Solanales</taxon>
        <taxon>Solanaceae</taxon>
        <taxon>Solanoideae</taxon>
        <taxon>Capsiceae</taxon>
        <taxon>Capsicum</taxon>
    </lineage>
</organism>
<keyword evidence="7" id="KW-1185">Reference proteome</keyword>
<dbReference type="Gramene" id="PHT94170">
    <property type="protein sequence ID" value="PHT94170"/>
    <property type="gene ID" value="T459_02052"/>
</dbReference>
<dbReference type="SUPFAM" id="SSF52418">
    <property type="entry name" value="Nucleoside phosphorylase/phosphoribosyltransferase catalytic domain"/>
    <property type="match status" value="1"/>
</dbReference>
<dbReference type="SMART" id="SM00384">
    <property type="entry name" value="AT_hook"/>
    <property type="match status" value="3"/>
</dbReference>
<evidence type="ECO:0000256" key="1">
    <source>
        <dbReference type="ARBA" id="ARBA00022676"/>
    </source>
</evidence>
<dbReference type="InterPro" id="IPR035902">
    <property type="entry name" value="Nuc_phospho_transferase"/>
</dbReference>
<dbReference type="STRING" id="4072.A0A2G3AIZ4"/>
<feature type="domain" description="Glycosyl transferase family 3" evidence="4">
    <location>
        <begin position="1"/>
        <end position="88"/>
    </location>
</feature>
<evidence type="ECO:0000256" key="3">
    <source>
        <dbReference type="SAM" id="MobiDB-lite"/>
    </source>
</evidence>
<dbReference type="InterPro" id="IPR017956">
    <property type="entry name" value="AT_hook_DNA-bd_motif"/>
</dbReference>
<dbReference type="PRINTS" id="PR00929">
    <property type="entry name" value="ATHOOK"/>
</dbReference>
<proteinExistence type="predicted"/>
<dbReference type="GO" id="GO:0003677">
    <property type="term" value="F:DNA binding"/>
    <property type="evidence" value="ECO:0007669"/>
    <property type="project" value="InterPro"/>
</dbReference>
<dbReference type="InterPro" id="IPR005940">
    <property type="entry name" value="Anthranilate_Pribosyl_Tfrase"/>
</dbReference>
<feature type="compositionally biased region" description="Basic residues" evidence="3">
    <location>
        <begin position="255"/>
        <end position="275"/>
    </location>
</feature>
<keyword evidence="1" id="KW-0328">Glycosyltransferase</keyword>
<dbReference type="Pfam" id="PF19584">
    <property type="entry name" value="MCAfunc"/>
    <property type="match status" value="1"/>
</dbReference>
<reference evidence="6 7" key="1">
    <citation type="journal article" date="2014" name="Nat. Genet.">
        <title>Genome sequence of the hot pepper provides insights into the evolution of pungency in Capsicum species.</title>
        <authorList>
            <person name="Kim S."/>
            <person name="Park M."/>
            <person name="Yeom S.I."/>
            <person name="Kim Y.M."/>
            <person name="Lee J.M."/>
            <person name="Lee H.A."/>
            <person name="Seo E."/>
            <person name="Choi J."/>
            <person name="Cheong K."/>
            <person name="Kim K.T."/>
            <person name="Jung K."/>
            <person name="Lee G.W."/>
            <person name="Oh S.K."/>
            <person name="Bae C."/>
            <person name="Kim S.B."/>
            <person name="Lee H.Y."/>
            <person name="Kim S.Y."/>
            <person name="Kim M.S."/>
            <person name="Kang B.C."/>
            <person name="Jo Y.D."/>
            <person name="Yang H.B."/>
            <person name="Jeong H.J."/>
            <person name="Kang W.H."/>
            <person name="Kwon J.K."/>
            <person name="Shin C."/>
            <person name="Lim J.Y."/>
            <person name="Park J.H."/>
            <person name="Huh J.H."/>
            <person name="Kim J.S."/>
            <person name="Kim B.D."/>
            <person name="Cohen O."/>
            <person name="Paran I."/>
            <person name="Suh M.C."/>
            <person name="Lee S.B."/>
            <person name="Kim Y.K."/>
            <person name="Shin Y."/>
            <person name="Noh S.J."/>
            <person name="Park J."/>
            <person name="Seo Y.S."/>
            <person name="Kwon S.Y."/>
            <person name="Kim H.A."/>
            <person name="Park J.M."/>
            <person name="Kim H.J."/>
            <person name="Choi S.B."/>
            <person name="Bosland P.W."/>
            <person name="Reeves G."/>
            <person name="Jo S.H."/>
            <person name="Lee B.W."/>
            <person name="Cho H.T."/>
            <person name="Choi H.S."/>
            <person name="Lee M.S."/>
            <person name="Yu Y."/>
            <person name="Do Choi Y."/>
            <person name="Park B.S."/>
            <person name="van Deynze A."/>
            <person name="Ashrafi H."/>
            <person name="Hill T."/>
            <person name="Kim W.T."/>
            <person name="Pai H.S."/>
            <person name="Ahn H.K."/>
            <person name="Yeam I."/>
            <person name="Giovannoni J.J."/>
            <person name="Rose J.K."/>
            <person name="Sorensen I."/>
            <person name="Lee S.J."/>
            <person name="Kim R.W."/>
            <person name="Choi I.Y."/>
            <person name="Choi B.S."/>
            <person name="Lim J.S."/>
            <person name="Lee Y.H."/>
            <person name="Choi D."/>
        </authorList>
    </citation>
    <scope>NUCLEOTIDE SEQUENCE [LARGE SCALE GENOMIC DNA]</scope>
    <source>
        <strain evidence="7">cv. CM334</strain>
    </source>
</reference>
<accession>A0A2G3AIZ4</accession>
<dbReference type="AlphaFoldDB" id="A0A2G3AIZ4"/>
<dbReference type="GO" id="GO:0004048">
    <property type="term" value="F:anthranilate phosphoribosyltransferase activity"/>
    <property type="evidence" value="ECO:0007669"/>
    <property type="project" value="InterPro"/>
</dbReference>
<name>A0A2G3AIZ4_CAPAN</name>
<comment type="caution">
    <text evidence="6">The sequence shown here is derived from an EMBL/GenBank/DDBJ whole genome shotgun (WGS) entry which is preliminary data.</text>
</comment>
<feature type="domain" description="MCAfunc" evidence="5">
    <location>
        <begin position="96"/>
        <end position="144"/>
    </location>
</feature>
<dbReference type="GO" id="GO:0000162">
    <property type="term" value="P:L-tryptophan biosynthetic process"/>
    <property type="evidence" value="ECO:0007669"/>
    <property type="project" value="InterPro"/>
</dbReference>
<dbReference type="Proteomes" id="UP000222542">
    <property type="component" value="Unassembled WGS sequence"/>
</dbReference>
<evidence type="ECO:0000259" key="5">
    <source>
        <dbReference type="Pfam" id="PF19584"/>
    </source>
</evidence>
<evidence type="ECO:0000313" key="6">
    <source>
        <dbReference type="EMBL" id="PHT94170.1"/>
    </source>
</evidence>
<feature type="region of interest" description="Disordered" evidence="3">
    <location>
        <begin position="172"/>
        <end position="278"/>
    </location>
</feature>
<dbReference type="InterPro" id="IPR000312">
    <property type="entry name" value="Glycosyl_Trfase_fam3"/>
</dbReference>
<dbReference type="PANTHER" id="PTHR43285">
    <property type="entry name" value="ANTHRANILATE PHOSPHORIBOSYLTRANSFERASE"/>
    <property type="match status" value="1"/>
</dbReference>
<protein>
    <submittedName>
        <fullName evidence="6">Uncharacterized protein</fullName>
    </submittedName>
</protein>
<dbReference type="Pfam" id="PF00591">
    <property type="entry name" value="Glycos_transf_3"/>
    <property type="match status" value="1"/>
</dbReference>
<evidence type="ECO:0000313" key="7">
    <source>
        <dbReference type="Proteomes" id="UP000222542"/>
    </source>
</evidence>
<gene>
    <name evidence="6" type="ORF">T459_02052</name>
</gene>
<reference evidence="6 7" key="2">
    <citation type="journal article" date="2017" name="Genome Biol.">
        <title>New reference genome sequences of hot pepper reveal the massive evolution of plant disease-resistance genes by retroduplication.</title>
        <authorList>
            <person name="Kim S."/>
            <person name="Park J."/>
            <person name="Yeom S.I."/>
            <person name="Kim Y.M."/>
            <person name="Seo E."/>
            <person name="Kim K.T."/>
            <person name="Kim M.S."/>
            <person name="Lee J.M."/>
            <person name="Cheong K."/>
            <person name="Shin H.S."/>
            <person name="Kim S.B."/>
            <person name="Han K."/>
            <person name="Lee J."/>
            <person name="Park M."/>
            <person name="Lee H.A."/>
            <person name="Lee H.Y."/>
            <person name="Lee Y."/>
            <person name="Oh S."/>
            <person name="Lee J.H."/>
            <person name="Choi E."/>
            <person name="Choi E."/>
            <person name="Lee S.E."/>
            <person name="Jeon J."/>
            <person name="Kim H."/>
            <person name="Choi G."/>
            <person name="Song H."/>
            <person name="Lee J."/>
            <person name="Lee S.C."/>
            <person name="Kwon J.K."/>
            <person name="Lee H.Y."/>
            <person name="Koo N."/>
            <person name="Hong Y."/>
            <person name="Kim R.W."/>
            <person name="Kang W.H."/>
            <person name="Huh J.H."/>
            <person name="Kang B.C."/>
            <person name="Yang T.J."/>
            <person name="Lee Y.H."/>
            <person name="Bennetzen J.L."/>
            <person name="Choi D."/>
        </authorList>
    </citation>
    <scope>NUCLEOTIDE SEQUENCE [LARGE SCALE GENOMIC DNA]</scope>
    <source>
        <strain evidence="7">cv. CM334</strain>
    </source>
</reference>